<feature type="domain" description="Fumarylacetoacetase-like C-terminal" evidence="3">
    <location>
        <begin position="66"/>
        <end position="294"/>
    </location>
</feature>
<dbReference type="Gene3D" id="3.90.850.10">
    <property type="entry name" value="Fumarylacetoacetase-like, C-terminal domain"/>
    <property type="match status" value="1"/>
</dbReference>
<accession>T0GEB2</accession>
<comment type="similarity">
    <text evidence="1">Belongs to the FAH family.</text>
</comment>
<reference evidence="4" key="1">
    <citation type="submission" date="2013-05" db="EMBL/GenBank/DDBJ databases">
        <authorList>
            <person name="Harkins D.M."/>
            <person name="Durkin A.S."/>
            <person name="Brinkac L.M."/>
            <person name="Haft D.H."/>
            <person name="Selengut J.D."/>
            <person name="Sanka R."/>
            <person name="DePew J."/>
            <person name="Purushe J."/>
            <person name="Hartskeerl R.A."/>
            <person name="Ahmed A."/>
            <person name="van der Linden H."/>
            <person name="Goris M.G.A."/>
            <person name="Vinetz J.M."/>
            <person name="Sutton G.G."/>
            <person name="Nierman W.C."/>
            <person name="Fouts D.E."/>
        </authorList>
    </citation>
    <scope>NUCLEOTIDE SEQUENCE [LARGE SCALE GENOMIC DNA]</scope>
    <source>
        <strain evidence="4">5399</strain>
    </source>
</reference>
<proteinExistence type="inferred from homology"/>
<keyword evidence="5" id="KW-1185">Reference proteome</keyword>
<dbReference type="GO" id="GO:0003824">
    <property type="term" value="F:catalytic activity"/>
    <property type="evidence" value="ECO:0007669"/>
    <property type="project" value="InterPro"/>
</dbReference>
<evidence type="ECO:0000256" key="1">
    <source>
        <dbReference type="ARBA" id="ARBA00010211"/>
    </source>
</evidence>
<protein>
    <submittedName>
        <fullName evidence="4">FAH family protein</fullName>
    </submittedName>
</protein>
<dbReference type="RefSeq" id="WP_010571674.1">
    <property type="nucleotide sequence ID" value="NZ_AHMO02000008.1"/>
</dbReference>
<keyword evidence="2" id="KW-0479">Metal-binding</keyword>
<evidence type="ECO:0000259" key="3">
    <source>
        <dbReference type="Pfam" id="PF01557"/>
    </source>
</evidence>
<dbReference type="AlphaFoldDB" id="T0GEB2"/>
<dbReference type="SUPFAM" id="SSF56529">
    <property type="entry name" value="FAH"/>
    <property type="match status" value="1"/>
</dbReference>
<dbReference type="GO" id="GO:0044281">
    <property type="term" value="P:small molecule metabolic process"/>
    <property type="evidence" value="ECO:0007669"/>
    <property type="project" value="UniProtKB-ARBA"/>
</dbReference>
<name>T0GEB2_9LEPT</name>
<dbReference type="InterPro" id="IPR051121">
    <property type="entry name" value="FAH"/>
</dbReference>
<dbReference type="STRING" id="1049789.LEP1GSC050_3559"/>
<organism evidence="4 5">
    <name type="scientific">Leptospira broomii serovar Hurstbridge str. 5399</name>
    <dbReference type="NCBI Taxonomy" id="1049789"/>
    <lineage>
        <taxon>Bacteria</taxon>
        <taxon>Pseudomonadati</taxon>
        <taxon>Spirochaetota</taxon>
        <taxon>Spirochaetia</taxon>
        <taxon>Leptospirales</taxon>
        <taxon>Leptospiraceae</taxon>
        <taxon>Leptospira</taxon>
    </lineage>
</organism>
<dbReference type="InterPro" id="IPR011234">
    <property type="entry name" value="Fumarylacetoacetase-like_C"/>
</dbReference>
<dbReference type="PANTHER" id="PTHR42796:SF4">
    <property type="entry name" value="FUMARYLACETOACETATE HYDROLASE DOMAIN-CONTAINING PROTEIN 2A"/>
    <property type="match status" value="1"/>
</dbReference>
<dbReference type="GO" id="GO:0046872">
    <property type="term" value="F:metal ion binding"/>
    <property type="evidence" value="ECO:0007669"/>
    <property type="project" value="UniProtKB-KW"/>
</dbReference>
<dbReference type="PANTHER" id="PTHR42796">
    <property type="entry name" value="FUMARYLACETOACETATE HYDROLASE DOMAIN-CONTAINING PROTEIN 2A-RELATED"/>
    <property type="match status" value="1"/>
</dbReference>
<evidence type="ECO:0000256" key="2">
    <source>
        <dbReference type="ARBA" id="ARBA00022723"/>
    </source>
</evidence>
<evidence type="ECO:0000313" key="5">
    <source>
        <dbReference type="Proteomes" id="UP000015454"/>
    </source>
</evidence>
<sequence>MYRICKFEYAGSENWGLVQNDSVIPIQGNHITDFLKPNWKVSVSSSAQIPFENIRLLSPFTSPCNVICQGKNYTEHIKETGMNPADKDYNLFFMKASSSLSPAVGEVVRPKQVQLLDYEAEMALIVRKPILNSIRVTEENLHEYIAGITLANDISARDIQIPQGQWFKGKSYRTFCPVGPFVVLLNSDEIKRIPELCISLKVNDEVRQYSYLRNMIFSPAETLTELSGLMNIYPGDLILTGTPSGVALTAPGGLLKKIATLLFSEKKVMRIFIRNQSKNRRYLKNGDRIEAELKTDDGSIDVGMMKLFVGGE</sequence>
<gene>
    <name evidence="4" type="ORF">LEP1GSC050_3559</name>
</gene>
<comment type="caution">
    <text evidence="4">The sequence shown here is derived from an EMBL/GenBank/DDBJ whole genome shotgun (WGS) entry which is preliminary data.</text>
</comment>
<dbReference type="EMBL" id="AHMO02000008">
    <property type="protein sequence ID" value="EQA45149.1"/>
    <property type="molecule type" value="Genomic_DNA"/>
</dbReference>
<evidence type="ECO:0000313" key="4">
    <source>
        <dbReference type="EMBL" id="EQA45149.1"/>
    </source>
</evidence>
<dbReference type="Pfam" id="PF01557">
    <property type="entry name" value="FAA_hydrolase"/>
    <property type="match status" value="1"/>
</dbReference>
<dbReference type="Proteomes" id="UP000015454">
    <property type="component" value="Unassembled WGS sequence"/>
</dbReference>
<dbReference type="InterPro" id="IPR036663">
    <property type="entry name" value="Fumarylacetoacetase_C_sf"/>
</dbReference>
<dbReference type="OrthoDB" id="9805307at2"/>